<keyword evidence="1" id="KW-0472">Membrane</keyword>
<keyword evidence="1" id="KW-1133">Transmembrane helix</keyword>
<gene>
    <name evidence="2" type="ORF">D3867_37030</name>
</gene>
<organism evidence="2 3">
    <name type="scientific">Azospirillum brasilense</name>
    <dbReference type="NCBI Taxonomy" id="192"/>
    <lineage>
        <taxon>Bacteria</taxon>
        <taxon>Pseudomonadati</taxon>
        <taxon>Pseudomonadota</taxon>
        <taxon>Alphaproteobacteria</taxon>
        <taxon>Rhodospirillales</taxon>
        <taxon>Azospirillaceae</taxon>
        <taxon>Azospirillum</taxon>
    </lineage>
</organism>
<dbReference type="AlphaFoldDB" id="A0A4D8QE30"/>
<proteinExistence type="predicted"/>
<keyword evidence="2" id="KW-0614">Plasmid</keyword>
<dbReference type="EMBL" id="CP032337">
    <property type="protein sequence ID" value="QCO07491.1"/>
    <property type="molecule type" value="Genomic_DNA"/>
</dbReference>
<feature type="transmembrane region" description="Helical" evidence="1">
    <location>
        <begin position="55"/>
        <end position="81"/>
    </location>
</feature>
<evidence type="ECO:0000256" key="1">
    <source>
        <dbReference type="SAM" id="Phobius"/>
    </source>
</evidence>
<dbReference type="Proteomes" id="UP000298596">
    <property type="component" value="Plasmid p7"/>
</dbReference>
<geneLocation type="plasmid" evidence="2 3">
    <name>p7</name>
</geneLocation>
<evidence type="ECO:0000313" key="3">
    <source>
        <dbReference type="Proteomes" id="UP000298596"/>
    </source>
</evidence>
<keyword evidence="1" id="KW-0812">Transmembrane</keyword>
<name>A0A4D8QE30_AZOBR</name>
<protein>
    <submittedName>
        <fullName evidence="2">Uncharacterized protein</fullName>
    </submittedName>
</protein>
<accession>A0A4D8QE30</accession>
<evidence type="ECO:0000313" key="2">
    <source>
        <dbReference type="EMBL" id="QCO07491.1"/>
    </source>
</evidence>
<sequence>MSLFIAVVLSSVLIAGGLHLQGIAQRRRFNRRNEHGVQSFHSRTAMQSEVVIDTLLQLGGVAFMGLGVGGIPYGAALYAFAR</sequence>
<reference evidence="2 3" key="1">
    <citation type="submission" date="2018-09" db="EMBL/GenBank/DDBJ databases">
        <title>Whole genome based analysis of evolution and adaptive divergence in Indian and Brazilian strains of Azospirillum brasilense.</title>
        <authorList>
            <person name="Singh C."/>
            <person name="Tripathi A.K."/>
        </authorList>
    </citation>
    <scope>NUCLEOTIDE SEQUENCE [LARGE SCALE GENOMIC DNA]</scope>
    <source>
        <strain evidence="2 3">MTCC4036</strain>
        <plasmid evidence="2 3">p7</plasmid>
    </source>
</reference>